<dbReference type="InterPro" id="IPR006148">
    <property type="entry name" value="Glc/Gal-6P_isomerase"/>
</dbReference>
<gene>
    <name evidence="3" type="ORF">GRF59_20035</name>
</gene>
<accession>A0A7X3ILQ6</accession>
<dbReference type="Proteomes" id="UP000460318">
    <property type="component" value="Unassembled WGS sequence"/>
</dbReference>
<feature type="domain" description="Glucosamine/galactosamine-6-phosphate isomerase" evidence="2">
    <location>
        <begin position="24"/>
        <end position="242"/>
    </location>
</feature>
<comment type="caution">
    <text evidence="3">The sequence shown here is derived from an EMBL/GenBank/DDBJ whole genome shotgun (WGS) entry which is preliminary data.</text>
</comment>
<organism evidence="3 4">
    <name type="scientific">Paenibacillus dendrobii</name>
    <dbReference type="NCBI Taxonomy" id="2691084"/>
    <lineage>
        <taxon>Bacteria</taxon>
        <taxon>Bacillati</taxon>
        <taxon>Bacillota</taxon>
        <taxon>Bacilli</taxon>
        <taxon>Bacillales</taxon>
        <taxon>Paenibacillaceae</taxon>
        <taxon>Paenibacillus</taxon>
    </lineage>
</organism>
<dbReference type="Pfam" id="PF01182">
    <property type="entry name" value="Glucosamine_iso"/>
    <property type="match status" value="1"/>
</dbReference>
<keyword evidence="4" id="KW-1185">Reference proteome</keyword>
<dbReference type="GO" id="GO:0019262">
    <property type="term" value="P:N-acetylneuraminate catabolic process"/>
    <property type="evidence" value="ECO:0007669"/>
    <property type="project" value="TreeGrafter"/>
</dbReference>
<dbReference type="EMBL" id="WUBI01000003">
    <property type="protein sequence ID" value="MWV45910.1"/>
    <property type="molecule type" value="Genomic_DNA"/>
</dbReference>
<dbReference type="PANTHER" id="PTHR11280">
    <property type="entry name" value="GLUCOSAMINE-6-PHOSPHATE ISOMERASE"/>
    <property type="match status" value="1"/>
</dbReference>
<dbReference type="PANTHER" id="PTHR11280:SF6">
    <property type="entry name" value="GLUCOSAMINE-6-PHOSPHATE ISOMERASE NAGB"/>
    <property type="match status" value="1"/>
</dbReference>
<keyword evidence="1" id="KW-0119">Carbohydrate metabolism</keyword>
<evidence type="ECO:0000313" key="4">
    <source>
        <dbReference type="Proteomes" id="UP000460318"/>
    </source>
</evidence>
<dbReference type="GO" id="GO:0005975">
    <property type="term" value="P:carbohydrate metabolic process"/>
    <property type="evidence" value="ECO:0007669"/>
    <property type="project" value="InterPro"/>
</dbReference>
<dbReference type="Gene3D" id="3.40.50.1360">
    <property type="match status" value="1"/>
</dbReference>
<dbReference type="AlphaFoldDB" id="A0A7X3ILQ6"/>
<dbReference type="GO" id="GO:0006043">
    <property type="term" value="P:glucosamine catabolic process"/>
    <property type="evidence" value="ECO:0007669"/>
    <property type="project" value="TreeGrafter"/>
</dbReference>
<dbReference type="GO" id="GO:0005737">
    <property type="term" value="C:cytoplasm"/>
    <property type="evidence" value="ECO:0007669"/>
    <property type="project" value="TreeGrafter"/>
</dbReference>
<sequence>MMRAPSAERAWTKERLQIRQYAGRDELGRAAAEDVAEAIREKLKAQGAVRMVFAAAPSQNEFIHDLVQAQGIDWQRVTAFHMDEYIGLDPGAPQRFSHFLATRLFNRVNPGVIHVMNGSAEPQQECDRYAALLRTAPLDIVCLGIGENGHIAFNDPPVADFNDPSTVKRVQLDEECRQQQVNDGCFERLELVPEYALTMTVPALISAEKLFCIVPGAAKRNAVKDVLKGPVSPTCPASILRTHADCRLYLDRESCPVDFR</sequence>
<dbReference type="GO" id="GO:0042802">
    <property type="term" value="F:identical protein binding"/>
    <property type="evidence" value="ECO:0007669"/>
    <property type="project" value="TreeGrafter"/>
</dbReference>
<dbReference type="GO" id="GO:0004342">
    <property type="term" value="F:glucosamine-6-phosphate deaminase activity"/>
    <property type="evidence" value="ECO:0007669"/>
    <property type="project" value="InterPro"/>
</dbReference>
<evidence type="ECO:0000259" key="2">
    <source>
        <dbReference type="Pfam" id="PF01182"/>
    </source>
</evidence>
<name>A0A7X3ILQ6_9BACL</name>
<protein>
    <submittedName>
        <fullName evidence="3">Glucosamine-6-phosphate deaminase</fullName>
    </submittedName>
</protein>
<dbReference type="InterPro" id="IPR037171">
    <property type="entry name" value="NagB/RpiA_transferase-like"/>
</dbReference>
<dbReference type="RefSeq" id="WP_160499495.1">
    <property type="nucleotide sequence ID" value="NZ_WUBI01000003.1"/>
</dbReference>
<reference evidence="3 4" key="1">
    <citation type="submission" date="2019-12" db="EMBL/GenBank/DDBJ databases">
        <title>Paenibacillus sp. nov., an endophytic bacterium isolated from the stem of Dendrobium.</title>
        <authorList>
            <person name="Zhao R."/>
        </authorList>
    </citation>
    <scope>NUCLEOTIDE SEQUENCE [LARGE SCALE GENOMIC DNA]</scope>
    <source>
        <strain evidence="3 4">HJL G12</strain>
    </source>
</reference>
<evidence type="ECO:0000313" key="3">
    <source>
        <dbReference type="EMBL" id="MWV45910.1"/>
    </source>
</evidence>
<evidence type="ECO:0000256" key="1">
    <source>
        <dbReference type="ARBA" id="ARBA00023277"/>
    </source>
</evidence>
<dbReference type="SUPFAM" id="SSF100950">
    <property type="entry name" value="NagB/RpiA/CoA transferase-like"/>
    <property type="match status" value="1"/>
</dbReference>
<dbReference type="InterPro" id="IPR004547">
    <property type="entry name" value="Glucosamine6P_isomerase"/>
</dbReference>
<dbReference type="GO" id="GO:0006046">
    <property type="term" value="P:N-acetylglucosamine catabolic process"/>
    <property type="evidence" value="ECO:0007669"/>
    <property type="project" value="TreeGrafter"/>
</dbReference>
<dbReference type="CDD" id="cd01399">
    <property type="entry name" value="GlcN6P_deaminase"/>
    <property type="match status" value="1"/>
</dbReference>
<proteinExistence type="predicted"/>